<dbReference type="Pfam" id="PF00589">
    <property type="entry name" value="Phage_integrase"/>
    <property type="match status" value="1"/>
</dbReference>
<dbReference type="InterPro" id="IPR002104">
    <property type="entry name" value="Integrase_catalytic"/>
</dbReference>
<feature type="domain" description="Tyr recombinase" evidence="2">
    <location>
        <begin position="1"/>
        <end position="89"/>
    </location>
</feature>
<dbReference type="SUPFAM" id="SSF56349">
    <property type="entry name" value="DNA breaking-rejoining enzymes"/>
    <property type="match status" value="1"/>
</dbReference>
<dbReference type="Proteomes" id="UP000821656">
    <property type="component" value="Unassembled WGS sequence"/>
</dbReference>
<evidence type="ECO:0000259" key="2">
    <source>
        <dbReference type="PROSITE" id="PS51898"/>
    </source>
</evidence>
<dbReference type="RefSeq" id="WP_207717021.1">
    <property type="nucleotide sequence ID" value="NZ_CP016090.1"/>
</dbReference>
<dbReference type="GO" id="GO:0006310">
    <property type="term" value="P:DNA recombination"/>
    <property type="evidence" value="ECO:0007669"/>
    <property type="project" value="UniProtKB-KW"/>
</dbReference>
<dbReference type="AlphaFoldDB" id="A0A9Q5GFJ3"/>
<organism evidence="3 4">
    <name type="scientific">Clostridium beijerinckii</name>
    <name type="common">Clostridium MP</name>
    <dbReference type="NCBI Taxonomy" id="1520"/>
    <lineage>
        <taxon>Bacteria</taxon>
        <taxon>Bacillati</taxon>
        <taxon>Bacillota</taxon>
        <taxon>Clostridia</taxon>
        <taxon>Eubacteriales</taxon>
        <taxon>Clostridiaceae</taxon>
        <taxon>Clostridium</taxon>
    </lineage>
</organism>
<evidence type="ECO:0000313" key="3">
    <source>
        <dbReference type="EMBL" id="NRV12001.1"/>
    </source>
</evidence>
<dbReference type="Gene3D" id="1.10.443.10">
    <property type="entry name" value="Intergrase catalytic core"/>
    <property type="match status" value="1"/>
</dbReference>
<gene>
    <name evidence="3" type="ORF">DFH45_004964</name>
</gene>
<name>A0A9Q5GFJ3_CLOBE</name>
<dbReference type="InterPro" id="IPR013762">
    <property type="entry name" value="Integrase-like_cat_sf"/>
</dbReference>
<evidence type="ECO:0000313" key="4">
    <source>
        <dbReference type="Proteomes" id="UP000821656"/>
    </source>
</evidence>
<reference evidence="3" key="1">
    <citation type="submission" date="2020-05" db="EMBL/GenBank/DDBJ databases">
        <title>Genomic insights into acetone-butanol-ethanol (ABE) fermentation by sequencing solventogenic clostridia strains.</title>
        <authorList>
            <person name="Brown S."/>
        </authorList>
    </citation>
    <scope>NUCLEOTIDE SEQUENCE</scope>
    <source>
        <strain evidence="3">DJ126</strain>
    </source>
</reference>
<comment type="caution">
    <text evidence="3">The sequence shown here is derived from an EMBL/GenBank/DDBJ whole genome shotgun (WGS) entry which is preliminary data.</text>
</comment>
<evidence type="ECO:0000256" key="1">
    <source>
        <dbReference type="ARBA" id="ARBA00023172"/>
    </source>
</evidence>
<accession>A0A9Q5GFJ3</accession>
<dbReference type="GO" id="GO:0015074">
    <property type="term" value="P:DNA integration"/>
    <property type="evidence" value="ECO:0007669"/>
    <property type="project" value="InterPro"/>
</dbReference>
<proteinExistence type="predicted"/>
<dbReference type="InterPro" id="IPR011010">
    <property type="entry name" value="DNA_brk_join_enz"/>
</dbReference>
<protein>
    <submittedName>
        <fullName evidence="3">Integrase</fullName>
    </submittedName>
</protein>
<dbReference type="EMBL" id="JABSXK010000001">
    <property type="protein sequence ID" value="NRV12001.1"/>
    <property type="molecule type" value="Genomic_DNA"/>
</dbReference>
<sequence>MRRIIRVSDYVFTTSSGSLIDVTNLSHAWEHLLKKCKLPHKKFHALRHTFATKLFENEVALKTVSELLGHSSIDMTANTYTHVIPKQKK</sequence>
<dbReference type="PROSITE" id="PS51898">
    <property type="entry name" value="TYR_RECOMBINASE"/>
    <property type="match status" value="1"/>
</dbReference>
<keyword evidence="1" id="KW-0233">DNA recombination</keyword>
<dbReference type="GO" id="GO:0003677">
    <property type="term" value="F:DNA binding"/>
    <property type="evidence" value="ECO:0007669"/>
    <property type="project" value="InterPro"/>
</dbReference>